<name>A0AAD8Y4Z3_9STRA</name>
<keyword evidence="3" id="KW-1185">Reference proteome</keyword>
<dbReference type="EMBL" id="JATAAI010000018">
    <property type="protein sequence ID" value="KAK1739263.1"/>
    <property type="molecule type" value="Genomic_DNA"/>
</dbReference>
<evidence type="ECO:0000256" key="1">
    <source>
        <dbReference type="SAM" id="MobiDB-lite"/>
    </source>
</evidence>
<evidence type="ECO:0000313" key="2">
    <source>
        <dbReference type="EMBL" id="KAK1739263.1"/>
    </source>
</evidence>
<reference evidence="2" key="1">
    <citation type="submission" date="2023-06" db="EMBL/GenBank/DDBJ databases">
        <title>Survivors Of The Sea: Transcriptome response of Skeletonema marinoi to long-term dormancy.</title>
        <authorList>
            <person name="Pinder M.I.M."/>
            <person name="Kourtchenko O."/>
            <person name="Robertson E.K."/>
            <person name="Larsson T."/>
            <person name="Maumus F."/>
            <person name="Osuna-Cruz C.M."/>
            <person name="Vancaester E."/>
            <person name="Stenow R."/>
            <person name="Vandepoele K."/>
            <person name="Ploug H."/>
            <person name="Bruchert V."/>
            <person name="Godhe A."/>
            <person name="Topel M."/>
        </authorList>
    </citation>
    <scope>NUCLEOTIDE SEQUENCE</scope>
    <source>
        <strain evidence="2">R05AC</strain>
    </source>
</reference>
<dbReference type="AlphaFoldDB" id="A0AAD8Y4Z3"/>
<comment type="caution">
    <text evidence="2">The sequence shown here is derived from an EMBL/GenBank/DDBJ whole genome shotgun (WGS) entry which is preliminary data.</text>
</comment>
<proteinExistence type="predicted"/>
<dbReference type="Proteomes" id="UP001224775">
    <property type="component" value="Unassembled WGS sequence"/>
</dbReference>
<organism evidence="2 3">
    <name type="scientific">Skeletonema marinoi</name>
    <dbReference type="NCBI Taxonomy" id="267567"/>
    <lineage>
        <taxon>Eukaryota</taxon>
        <taxon>Sar</taxon>
        <taxon>Stramenopiles</taxon>
        <taxon>Ochrophyta</taxon>
        <taxon>Bacillariophyta</taxon>
        <taxon>Coscinodiscophyceae</taxon>
        <taxon>Thalassiosirophycidae</taxon>
        <taxon>Thalassiosirales</taxon>
        <taxon>Skeletonemataceae</taxon>
        <taxon>Skeletonema</taxon>
        <taxon>Skeletonema marinoi-dohrnii complex</taxon>
    </lineage>
</organism>
<gene>
    <name evidence="2" type="ORF">QTG54_009806</name>
</gene>
<evidence type="ECO:0000313" key="3">
    <source>
        <dbReference type="Proteomes" id="UP001224775"/>
    </source>
</evidence>
<feature type="region of interest" description="Disordered" evidence="1">
    <location>
        <begin position="1"/>
        <end position="21"/>
    </location>
</feature>
<accession>A0AAD8Y4Z3</accession>
<protein>
    <submittedName>
        <fullName evidence="2">Uncharacterized protein</fullName>
    </submittedName>
</protein>
<sequence>MQEYEANVIEGESPCASTEESNLIEADKKAVSFSDDVVEIWWENPAPELFYVPDDADADAADTSKSLRIHFQEKSVLFKRTIVQLVTDERPKGDKDENGAVDCALMGQSMRSATHLEDLLMLDWSDDEDYSDEEDCDDDDVVVADPRKRSRYRMDCLWNQNL</sequence>